<gene>
    <name evidence="1" type="ORF">EZS28_048074</name>
</gene>
<reference evidence="1 2" key="1">
    <citation type="submission" date="2019-03" db="EMBL/GenBank/DDBJ databases">
        <title>Single cell metagenomics reveals metabolic interactions within the superorganism composed of flagellate Streblomastix strix and complex community of Bacteroidetes bacteria on its surface.</title>
        <authorList>
            <person name="Treitli S.C."/>
            <person name="Kolisko M."/>
            <person name="Husnik F."/>
            <person name="Keeling P."/>
            <person name="Hampl V."/>
        </authorList>
    </citation>
    <scope>NUCLEOTIDE SEQUENCE [LARGE SCALE GENOMIC DNA]</scope>
    <source>
        <strain evidence="1">ST1C</strain>
    </source>
</reference>
<accession>A0A5J4TE39</accession>
<evidence type="ECO:0000313" key="1">
    <source>
        <dbReference type="EMBL" id="KAA6356399.1"/>
    </source>
</evidence>
<dbReference type="Proteomes" id="UP000324800">
    <property type="component" value="Unassembled WGS sequence"/>
</dbReference>
<evidence type="ECO:0000313" key="2">
    <source>
        <dbReference type="Proteomes" id="UP000324800"/>
    </source>
</evidence>
<comment type="caution">
    <text evidence="1">The sequence shown here is derived from an EMBL/GenBank/DDBJ whole genome shotgun (WGS) entry which is preliminary data.</text>
</comment>
<organism evidence="1 2">
    <name type="scientific">Streblomastix strix</name>
    <dbReference type="NCBI Taxonomy" id="222440"/>
    <lineage>
        <taxon>Eukaryota</taxon>
        <taxon>Metamonada</taxon>
        <taxon>Preaxostyla</taxon>
        <taxon>Oxymonadida</taxon>
        <taxon>Streblomastigidae</taxon>
        <taxon>Streblomastix</taxon>
    </lineage>
</organism>
<proteinExistence type="predicted"/>
<name>A0A5J4TE39_9EUKA</name>
<sequence length="68" mass="7967">YELLSNYFVKGQLVSLAKNKTMKKQLNSLDIESMKKHQRYGIQNQIEKFCLITKEQSGSLYRNVNIVN</sequence>
<protein>
    <submittedName>
        <fullName evidence="1">Uncharacterized protein</fullName>
    </submittedName>
</protein>
<feature type="non-terminal residue" evidence="1">
    <location>
        <position position="1"/>
    </location>
</feature>
<dbReference type="AlphaFoldDB" id="A0A5J4TE39"/>
<dbReference type="EMBL" id="SNRW01033032">
    <property type="protein sequence ID" value="KAA6356399.1"/>
    <property type="molecule type" value="Genomic_DNA"/>
</dbReference>